<comment type="catalytic activity">
    <reaction evidence="1">
        <text>ATP + protein L-histidine = ADP + protein N-phospho-L-histidine.</text>
        <dbReference type="EC" id="2.7.13.3"/>
    </reaction>
</comment>
<evidence type="ECO:0000256" key="2">
    <source>
        <dbReference type="ARBA" id="ARBA00004236"/>
    </source>
</evidence>
<gene>
    <name evidence="14" type="ORF">K8U61_13140</name>
</gene>
<evidence type="ECO:0000256" key="5">
    <source>
        <dbReference type="ARBA" id="ARBA00022679"/>
    </source>
</evidence>
<dbReference type="PRINTS" id="PR00344">
    <property type="entry name" value="BCTRLSENSOR"/>
</dbReference>
<sequence length="447" mass="45871">MSTRRPLAVRLVLALGGVAVLVALVVAGLLAPLLSGASDQAVRESMARQADLLARLPAARLVTPRAERIAGRTDLQLGVVTRTGARVGAAQALTDAQVDELLAGGSVSADGTLDGVEVVLEARPARDGGAVVVASDESASTSLTDLLRRRVLLAILLGLAAAGLTAWVVARRMSRPLGQAADVARRMAAGERGLDLPEPDSREAGDLVDALGALDRALAASEGRQHDFLLSVSHELRTPLTTVRGYAEALADGVIAPEETTEVGALLRTEADRLARYVADLLALARMESDDFALSPAPADLADLVRTAAAAWAPAGEAAGVTVTADVPASTVVVTTDAARVRQVLDALTDNAVRICPPGARVVLALDDGPGGVRLQVRDSGPGLTADDARVAFEPGVLHDRYAGARPGGHGLGLAIVGRLVTHLGGRIRVEAAAEGGAAFVIDLPRD</sequence>
<evidence type="ECO:0000256" key="6">
    <source>
        <dbReference type="ARBA" id="ARBA00022692"/>
    </source>
</evidence>
<feature type="domain" description="HAMP" evidence="13">
    <location>
        <begin position="171"/>
        <end position="223"/>
    </location>
</feature>
<feature type="transmembrane region" description="Helical" evidence="11">
    <location>
        <begin position="151"/>
        <end position="170"/>
    </location>
</feature>
<dbReference type="Gene3D" id="1.10.287.130">
    <property type="match status" value="1"/>
</dbReference>
<dbReference type="CDD" id="cd00082">
    <property type="entry name" value="HisKA"/>
    <property type="match status" value="1"/>
</dbReference>
<dbReference type="EC" id="2.7.13.3" evidence="3"/>
<evidence type="ECO:0000259" key="12">
    <source>
        <dbReference type="PROSITE" id="PS50109"/>
    </source>
</evidence>
<dbReference type="PROSITE" id="PS50885">
    <property type="entry name" value="HAMP"/>
    <property type="match status" value="1"/>
</dbReference>
<keyword evidence="9" id="KW-0902">Two-component regulatory system</keyword>
<dbReference type="Pfam" id="PF00512">
    <property type="entry name" value="HisKA"/>
    <property type="match status" value="1"/>
</dbReference>
<reference evidence="14 15" key="1">
    <citation type="submission" date="2021-09" db="EMBL/GenBank/DDBJ databases">
        <title>Whole genome sequence of Nocardioides sp. GBK3QG-3.</title>
        <authorList>
            <person name="Tuo L."/>
        </authorList>
    </citation>
    <scope>NUCLEOTIDE SEQUENCE [LARGE SCALE GENOMIC DNA]</scope>
    <source>
        <strain evidence="14 15">GBK3QG-3</strain>
    </source>
</reference>
<keyword evidence="4" id="KW-0597">Phosphoprotein</keyword>
<name>A0ABS7UDN2_9ACTN</name>
<dbReference type="GO" id="GO:0016301">
    <property type="term" value="F:kinase activity"/>
    <property type="evidence" value="ECO:0007669"/>
    <property type="project" value="UniProtKB-KW"/>
</dbReference>
<dbReference type="SUPFAM" id="SSF55874">
    <property type="entry name" value="ATPase domain of HSP90 chaperone/DNA topoisomerase II/histidine kinase"/>
    <property type="match status" value="1"/>
</dbReference>
<evidence type="ECO:0000256" key="7">
    <source>
        <dbReference type="ARBA" id="ARBA00022777"/>
    </source>
</evidence>
<keyword evidence="6 11" id="KW-0812">Transmembrane</keyword>
<proteinExistence type="predicted"/>
<evidence type="ECO:0000256" key="4">
    <source>
        <dbReference type="ARBA" id="ARBA00022553"/>
    </source>
</evidence>
<keyword evidence="15" id="KW-1185">Reference proteome</keyword>
<keyword evidence="7 14" id="KW-0418">Kinase</keyword>
<dbReference type="InterPro" id="IPR036890">
    <property type="entry name" value="HATPase_C_sf"/>
</dbReference>
<dbReference type="Gene3D" id="6.10.340.10">
    <property type="match status" value="1"/>
</dbReference>
<evidence type="ECO:0000256" key="9">
    <source>
        <dbReference type="ARBA" id="ARBA00023012"/>
    </source>
</evidence>
<accession>A0ABS7UDN2</accession>
<dbReference type="CDD" id="cd00075">
    <property type="entry name" value="HATPase"/>
    <property type="match status" value="1"/>
</dbReference>
<dbReference type="SMART" id="SM00387">
    <property type="entry name" value="HATPase_c"/>
    <property type="match status" value="1"/>
</dbReference>
<dbReference type="SMART" id="SM00388">
    <property type="entry name" value="HisKA"/>
    <property type="match status" value="1"/>
</dbReference>
<evidence type="ECO:0000313" key="14">
    <source>
        <dbReference type="EMBL" id="MBZ5739113.1"/>
    </source>
</evidence>
<keyword evidence="5" id="KW-0808">Transferase</keyword>
<dbReference type="InterPro" id="IPR005467">
    <property type="entry name" value="His_kinase_dom"/>
</dbReference>
<comment type="subcellular location">
    <subcellularLocation>
        <location evidence="2">Cell membrane</location>
    </subcellularLocation>
</comment>
<keyword evidence="8 11" id="KW-1133">Transmembrane helix</keyword>
<dbReference type="InterPro" id="IPR004358">
    <property type="entry name" value="Sig_transdc_His_kin-like_C"/>
</dbReference>
<dbReference type="Pfam" id="PF02518">
    <property type="entry name" value="HATPase_c"/>
    <property type="match status" value="1"/>
</dbReference>
<keyword evidence="10 11" id="KW-0472">Membrane</keyword>
<dbReference type="PANTHER" id="PTHR45436:SF5">
    <property type="entry name" value="SENSOR HISTIDINE KINASE TRCS"/>
    <property type="match status" value="1"/>
</dbReference>
<evidence type="ECO:0000256" key="1">
    <source>
        <dbReference type="ARBA" id="ARBA00000085"/>
    </source>
</evidence>
<evidence type="ECO:0000259" key="13">
    <source>
        <dbReference type="PROSITE" id="PS50885"/>
    </source>
</evidence>
<evidence type="ECO:0000256" key="11">
    <source>
        <dbReference type="SAM" id="Phobius"/>
    </source>
</evidence>
<dbReference type="InterPro" id="IPR003660">
    <property type="entry name" value="HAMP_dom"/>
</dbReference>
<dbReference type="Gene3D" id="3.30.565.10">
    <property type="entry name" value="Histidine kinase-like ATPase, C-terminal domain"/>
    <property type="match status" value="1"/>
</dbReference>
<comment type="caution">
    <text evidence="14">The sequence shown here is derived from an EMBL/GenBank/DDBJ whole genome shotgun (WGS) entry which is preliminary data.</text>
</comment>
<evidence type="ECO:0000256" key="8">
    <source>
        <dbReference type="ARBA" id="ARBA00022989"/>
    </source>
</evidence>
<dbReference type="Pfam" id="PF00672">
    <property type="entry name" value="HAMP"/>
    <property type="match status" value="1"/>
</dbReference>
<evidence type="ECO:0000256" key="10">
    <source>
        <dbReference type="ARBA" id="ARBA00023136"/>
    </source>
</evidence>
<feature type="domain" description="Histidine kinase" evidence="12">
    <location>
        <begin position="231"/>
        <end position="447"/>
    </location>
</feature>
<dbReference type="Proteomes" id="UP000780875">
    <property type="component" value="Unassembled WGS sequence"/>
</dbReference>
<dbReference type="InterPro" id="IPR036097">
    <property type="entry name" value="HisK_dim/P_sf"/>
</dbReference>
<organism evidence="14 15">
    <name type="scientific">Nocardioides mangrovi</name>
    <dbReference type="NCBI Taxonomy" id="2874580"/>
    <lineage>
        <taxon>Bacteria</taxon>
        <taxon>Bacillati</taxon>
        <taxon>Actinomycetota</taxon>
        <taxon>Actinomycetes</taxon>
        <taxon>Propionibacteriales</taxon>
        <taxon>Nocardioidaceae</taxon>
        <taxon>Nocardioides</taxon>
    </lineage>
</organism>
<dbReference type="PROSITE" id="PS50109">
    <property type="entry name" value="HIS_KIN"/>
    <property type="match status" value="1"/>
</dbReference>
<evidence type="ECO:0000313" key="15">
    <source>
        <dbReference type="Proteomes" id="UP000780875"/>
    </source>
</evidence>
<dbReference type="RefSeq" id="WP_224123486.1">
    <property type="nucleotide sequence ID" value="NZ_JAIQZJ010000007.1"/>
</dbReference>
<dbReference type="EMBL" id="JAIQZJ010000007">
    <property type="protein sequence ID" value="MBZ5739113.1"/>
    <property type="molecule type" value="Genomic_DNA"/>
</dbReference>
<dbReference type="InterPro" id="IPR050428">
    <property type="entry name" value="TCS_sensor_his_kinase"/>
</dbReference>
<protein>
    <recommendedName>
        <fullName evidence="3">histidine kinase</fullName>
        <ecNumber evidence="3">2.7.13.3</ecNumber>
    </recommendedName>
</protein>
<dbReference type="InterPro" id="IPR003661">
    <property type="entry name" value="HisK_dim/P_dom"/>
</dbReference>
<dbReference type="SUPFAM" id="SSF47384">
    <property type="entry name" value="Homodimeric domain of signal transducing histidine kinase"/>
    <property type="match status" value="1"/>
</dbReference>
<dbReference type="PANTHER" id="PTHR45436">
    <property type="entry name" value="SENSOR HISTIDINE KINASE YKOH"/>
    <property type="match status" value="1"/>
</dbReference>
<dbReference type="InterPro" id="IPR003594">
    <property type="entry name" value="HATPase_dom"/>
</dbReference>
<evidence type="ECO:0000256" key="3">
    <source>
        <dbReference type="ARBA" id="ARBA00012438"/>
    </source>
</evidence>